<evidence type="ECO:0000313" key="2">
    <source>
        <dbReference type="Proteomes" id="UP000075578"/>
    </source>
</evidence>
<accession>A0A150IIE3</accession>
<proteinExistence type="predicted"/>
<evidence type="ECO:0000313" key="1">
    <source>
        <dbReference type="EMBL" id="KYC44800.1"/>
    </source>
</evidence>
<name>A0A150IIE3_9EURY</name>
<organism evidence="1 2">
    <name type="scientific">Candidatus Methanofastidiosum methylothiophilum</name>
    <dbReference type="NCBI Taxonomy" id="1705564"/>
    <lineage>
        <taxon>Archaea</taxon>
        <taxon>Methanobacteriati</taxon>
        <taxon>Methanobacteriota</taxon>
        <taxon>Stenosarchaea group</taxon>
        <taxon>Candidatus Methanofastidiosia</taxon>
        <taxon>Candidatus Methanofastidiosales</taxon>
        <taxon>Candidatus Methanofastidiosaceae</taxon>
        <taxon>Candidatus Methanofastidiosum</taxon>
    </lineage>
</organism>
<dbReference type="AlphaFoldDB" id="A0A150IIE3"/>
<protein>
    <submittedName>
        <fullName evidence="1">Uncharacterized protein</fullName>
    </submittedName>
</protein>
<sequence length="48" mass="5528">MDIEILSAKEVQEIYKSSVNSEVALERVTLLVNIKKDIEVKKRKIRGN</sequence>
<dbReference type="EMBL" id="LNGD01000264">
    <property type="protein sequence ID" value="KYC44800.1"/>
    <property type="molecule type" value="Genomic_DNA"/>
</dbReference>
<comment type="caution">
    <text evidence="1">The sequence shown here is derived from an EMBL/GenBank/DDBJ whole genome shotgun (WGS) entry which is preliminary data.</text>
</comment>
<dbReference type="Proteomes" id="UP000075578">
    <property type="component" value="Unassembled WGS sequence"/>
</dbReference>
<gene>
    <name evidence="1" type="ORF">AMQ74_01932</name>
</gene>
<reference evidence="1 2" key="1">
    <citation type="journal article" date="2016" name="ISME J.">
        <title>Chasing the elusive Euryarchaeota class WSA2: genomes reveal a uniquely fastidious methyl-reducing methanogen.</title>
        <authorList>
            <person name="Nobu M.K."/>
            <person name="Narihiro T."/>
            <person name="Kuroda K."/>
            <person name="Mei R."/>
            <person name="Liu W.T."/>
        </authorList>
    </citation>
    <scope>NUCLEOTIDE SEQUENCE [LARGE SCALE GENOMIC DNA]</scope>
    <source>
        <strain evidence="1">U1lsi0528_Bin089</strain>
    </source>
</reference>